<accession>A0A6J4PVL7</accession>
<dbReference type="AlphaFoldDB" id="A0A6J4PVL7"/>
<name>A0A6J4PVL7_9ACTN</name>
<gene>
    <name evidence="2" type="ORF">AVDCRST_MAG01-01-2650</name>
</gene>
<dbReference type="EMBL" id="CADCUW010000354">
    <property type="protein sequence ID" value="CAA9426773.1"/>
    <property type="molecule type" value="Genomic_DNA"/>
</dbReference>
<organism evidence="2">
    <name type="scientific">uncultured Rubrobacteraceae bacterium</name>
    <dbReference type="NCBI Taxonomy" id="349277"/>
    <lineage>
        <taxon>Bacteria</taxon>
        <taxon>Bacillati</taxon>
        <taxon>Actinomycetota</taxon>
        <taxon>Rubrobacteria</taxon>
        <taxon>Rubrobacterales</taxon>
        <taxon>Rubrobacteraceae</taxon>
        <taxon>environmental samples</taxon>
    </lineage>
</organism>
<evidence type="ECO:0000313" key="2">
    <source>
        <dbReference type="EMBL" id="CAA9426773.1"/>
    </source>
</evidence>
<protein>
    <recommendedName>
        <fullName evidence="1">TubC N-terminal docking domain-containing protein</fullName>
    </recommendedName>
</protein>
<dbReference type="InterPro" id="IPR041464">
    <property type="entry name" value="TubC_N"/>
</dbReference>
<dbReference type="Gene3D" id="1.10.10.1830">
    <property type="entry name" value="Non-ribosomal peptide synthase, adenylation domain"/>
    <property type="match status" value="1"/>
</dbReference>
<proteinExistence type="predicted"/>
<evidence type="ECO:0000259" key="1">
    <source>
        <dbReference type="Pfam" id="PF18563"/>
    </source>
</evidence>
<feature type="domain" description="TubC N-terminal docking" evidence="1">
    <location>
        <begin position="5"/>
        <end position="53"/>
    </location>
</feature>
<sequence length="114" mass="13059">MNARALLEELRRRNISVEAEGDRLRVEVPAGADTEELRAALSRNKPSLIQLLRWEHPRGKRADRRDPEIRWSEYPVWIALRDPDTGEWHEVRAAECLPGIVKAADAARRREGSG</sequence>
<dbReference type="InterPro" id="IPR044894">
    <property type="entry name" value="TubC_N_sf"/>
</dbReference>
<reference evidence="2" key="1">
    <citation type="submission" date="2020-02" db="EMBL/GenBank/DDBJ databases">
        <authorList>
            <person name="Meier V. D."/>
        </authorList>
    </citation>
    <scope>NUCLEOTIDE SEQUENCE</scope>
    <source>
        <strain evidence="2">AVDCRST_MAG01</strain>
    </source>
</reference>
<dbReference type="Pfam" id="PF18563">
    <property type="entry name" value="TubC_N"/>
    <property type="match status" value="1"/>
</dbReference>